<dbReference type="InterPro" id="IPR027417">
    <property type="entry name" value="P-loop_NTPase"/>
</dbReference>
<evidence type="ECO:0000313" key="2">
    <source>
        <dbReference type="EMBL" id="ACR79193.1"/>
    </source>
</evidence>
<dbReference type="Proteomes" id="UP000002382">
    <property type="component" value="Chromosome"/>
</dbReference>
<dbReference type="HOGENOM" id="CLU_694092_0_0_0"/>
<feature type="coiled-coil region" evidence="1">
    <location>
        <begin position="222"/>
        <end position="249"/>
    </location>
</feature>
<dbReference type="RefSeq" id="WP_012744980.1">
    <property type="nucleotide sequence ID" value="NC_012785.1"/>
</dbReference>
<keyword evidence="3" id="KW-1185">Reference proteome</keyword>
<dbReference type="STRING" id="521045.Kole_0470"/>
<dbReference type="Gene3D" id="3.40.50.300">
    <property type="entry name" value="P-loop containing nucleotide triphosphate hydrolases"/>
    <property type="match status" value="1"/>
</dbReference>
<protein>
    <submittedName>
        <fullName evidence="2">Uncharacterized protein</fullName>
    </submittedName>
</protein>
<dbReference type="InterPro" id="IPR021228">
    <property type="entry name" value="BrxD"/>
</dbReference>
<dbReference type="AlphaFoldDB" id="C5CE85"/>
<dbReference type="KEGG" id="kol:Kole_0470"/>
<dbReference type="eggNOG" id="COG1672">
    <property type="taxonomic scope" value="Bacteria"/>
</dbReference>
<evidence type="ECO:0000313" key="3">
    <source>
        <dbReference type="Proteomes" id="UP000002382"/>
    </source>
</evidence>
<dbReference type="Pfam" id="PF10923">
    <property type="entry name" value="BrxC_BrxD"/>
    <property type="match status" value="1"/>
</dbReference>
<evidence type="ECO:0000256" key="1">
    <source>
        <dbReference type="SAM" id="Coils"/>
    </source>
</evidence>
<keyword evidence="1" id="KW-0175">Coiled coil</keyword>
<reference evidence="2 3" key="1">
    <citation type="submission" date="2009-06" db="EMBL/GenBank/DDBJ databases">
        <title>Complete sequence of Thermotogales bacterium TBF 19.5.1.</title>
        <authorList>
            <consortium name="US DOE Joint Genome Institute"/>
            <person name="Lucas S."/>
            <person name="Copeland A."/>
            <person name="Lapidus A."/>
            <person name="Glavina del Rio T."/>
            <person name="Tice H."/>
            <person name="Bruce D."/>
            <person name="Goodwin L."/>
            <person name="Pitluck S."/>
            <person name="Chertkov O."/>
            <person name="Brettin T."/>
            <person name="Detter J.C."/>
            <person name="Han C."/>
            <person name="Schmutz J."/>
            <person name="Larimer F."/>
            <person name="Land M."/>
            <person name="Hauser L."/>
            <person name="Kyrpides N."/>
            <person name="Ovchinnikova G."/>
            <person name="Noll K."/>
        </authorList>
    </citation>
    <scope>NUCLEOTIDE SEQUENCE [LARGE SCALE GENOMIC DNA]</scope>
    <source>
        <strain evidence="3">ATCC BAA-1733 / DSM 21960 / TBF 19.5.1</strain>
    </source>
</reference>
<reference evidence="2 3" key="2">
    <citation type="journal article" date="2011" name="J. Bacteriol.">
        <title>Genome Sequence of Kosmotoga olearia Strain TBF 19.5.1, a Thermophilic Bacterium with a Wide Growth Temperature Range, Isolated from the Troll B Oil Platform in the North Sea.</title>
        <authorList>
            <person name="Swithers K.S."/>
            <person name="Dipippo J.L."/>
            <person name="Bruce D.C."/>
            <person name="Detter C."/>
            <person name="Tapia R."/>
            <person name="Han S."/>
            <person name="Goodwin L.A."/>
            <person name="Han J."/>
            <person name="Woyke T."/>
            <person name="Pitluck S."/>
            <person name="Pennacchio L."/>
            <person name="Nolan M."/>
            <person name="Mikhailova N."/>
            <person name="Land M.L."/>
            <person name="Nesbo C.L."/>
            <person name="Gogarten J.P."/>
            <person name="Noll K.M."/>
        </authorList>
    </citation>
    <scope>NUCLEOTIDE SEQUENCE [LARGE SCALE GENOMIC DNA]</scope>
    <source>
        <strain evidence="3">ATCC BAA-1733 / DSM 21960 / TBF 19.5.1</strain>
    </source>
</reference>
<name>C5CE85_KOSOT</name>
<dbReference type="EMBL" id="CP001634">
    <property type="protein sequence ID" value="ACR79193.1"/>
    <property type="molecule type" value="Genomic_DNA"/>
</dbReference>
<sequence>MDYRPMFEAIRTGVSVPEEYAAHLIIGRTFEKEIIENDIDYVISYQASKIRIFLGDYGFGKTTLAKYAITRASEKGMVYSMLTEKDYKSIYRQDEFFRSIMKNLRMVGFQGDLLRFILNNWAEQFLKENKDSLETLERDQIVAYLKSSNQLFDGFFADVCGAYLYNYINEKSNNELLAFIRGDKVPKRTLRDYGITHFLEDDGWNFLDAFMKLLLTFGIKGLLLVMDELENLRQNRKDIRDKIYNHLRELLDKLPGGEIKAINCIWLGTREWFDDQERGIKSYTALYDRIQKEVSGVQTKESTLVELKPMNTDDLNKLVEKVSGMYKETYNITLSQKQINTIKSTATQQFTNINGEVSVAPRRVIKWLTELLDVFKEGNKDIINAINSVSKSVEVDDDRYSSIF</sequence>
<dbReference type="OrthoDB" id="9772976at2"/>
<proteinExistence type="predicted"/>
<gene>
    <name evidence="2" type="ordered locus">Kole_0470</name>
</gene>
<accession>C5CE85</accession>
<dbReference type="SUPFAM" id="SSF52540">
    <property type="entry name" value="P-loop containing nucleoside triphosphate hydrolases"/>
    <property type="match status" value="1"/>
</dbReference>
<organism evidence="2 3">
    <name type="scientific">Kosmotoga olearia (strain ATCC BAA-1733 / DSM 21960 / TBF 19.5.1)</name>
    <dbReference type="NCBI Taxonomy" id="521045"/>
    <lineage>
        <taxon>Bacteria</taxon>
        <taxon>Thermotogati</taxon>
        <taxon>Thermotogota</taxon>
        <taxon>Thermotogae</taxon>
        <taxon>Kosmotogales</taxon>
        <taxon>Kosmotogaceae</taxon>
        <taxon>Kosmotoga</taxon>
    </lineage>
</organism>